<keyword evidence="1" id="KW-1133">Transmembrane helix</keyword>
<dbReference type="AlphaFoldDB" id="A0A5N0TDL8"/>
<reference evidence="2 3" key="1">
    <citation type="submission" date="2019-09" db="EMBL/GenBank/DDBJ databases">
        <title>Wenzhouxiangella sp. Genome sequencing and assembly.</title>
        <authorList>
            <person name="Zhang R."/>
        </authorList>
    </citation>
    <scope>NUCLEOTIDE SEQUENCE [LARGE SCALE GENOMIC DNA]</scope>
    <source>
        <strain evidence="2 3">W260</strain>
    </source>
</reference>
<keyword evidence="1" id="KW-0472">Membrane</keyword>
<gene>
    <name evidence="2" type="ORF">F3N42_07110</name>
</gene>
<organism evidence="2 3">
    <name type="scientific">Marinihelvus fidelis</name>
    <dbReference type="NCBI Taxonomy" id="2613842"/>
    <lineage>
        <taxon>Bacteria</taxon>
        <taxon>Pseudomonadati</taxon>
        <taxon>Pseudomonadota</taxon>
        <taxon>Gammaproteobacteria</taxon>
        <taxon>Chromatiales</taxon>
        <taxon>Wenzhouxiangellaceae</taxon>
        <taxon>Marinihelvus</taxon>
    </lineage>
</organism>
<dbReference type="Pfam" id="PF04367">
    <property type="entry name" value="DUF502"/>
    <property type="match status" value="1"/>
</dbReference>
<dbReference type="RefSeq" id="WP_150863726.1">
    <property type="nucleotide sequence ID" value="NZ_VYXP01000004.1"/>
</dbReference>
<name>A0A5N0TDL8_9GAMM</name>
<keyword evidence="3" id="KW-1185">Reference proteome</keyword>
<evidence type="ECO:0000256" key="1">
    <source>
        <dbReference type="SAM" id="Phobius"/>
    </source>
</evidence>
<dbReference type="Proteomes" id="UP000325372">
    <property type="component" value="Unassembled WGS sequence"/>
</dbReference>
<accession>A0A5N0TDL8</accession>
<keyword evidence="1" id="KW-0812">Transmembrane</keyword>
<feature type="transmembrane region" description="Helical" evidence="1">
    <location>
        <begin position="54"/>
        <end position="79"/>
    </location>
</feature>
<feature type="transmembrane region" description="Helical" evidence="1">
    <location>
        <begin position="9"/>
        <end position="34"/>
    </location>
</feature>
<comment type="caution">
    <text evidence="2">The sequence shown here is derived from an EMBL/GenBank/DDBJ whole genome shotgun (WGS) entry which is preliminary data.</text>
</comment>
<proteinExistence type="predicted"/>
<protein>
    <submittedName>
        <fullName evidence="2">DUF502 domain-containing protein</fullName>
    </submittedName>
</protein>
<dbReference type="InterPro" id="IPR007462">
    <property type="entry name" value="COV1-like"/>
</dbReference>
<evidence type="ECO:0000313" key="3">
    <source>
        <dbReference type="Proteomes" id="UP000325372"/>
    </source>
</evidence>
<dbReference type="EMBL" id="VYXP01000004">
    <property type="protein sequence ID" value="KAA9131936.1"/>
    <property type="molecule type" value="Genomic_DNA"/>
</dbReference>
<evidence type="ECO:0000313" key="2">
    <source>
        <dbReference type="EMBL" id="KAA9131936.1"/>
    </source>
</evidence>
<sequence length="204" mass="22019">MKKNPVVKFLLTTLIGGAVFLVPVGVITWVGYQAVLVMMMVAKPLAAWLPVDTVGGIALANLIALVVVILLCFVAGLVARHTIAGRLMKKLDGLLINVPGYSIIRGIKSGFDETEANSVQPVLVRFDDSERVGLEMQRLEDGRVITYIPSCPSAWSGVTHLVEPSRVTALDISVRQVMELVEQYGFGANTALADHAQRNARISP</sequence>